<keyword evidence="1" id="KW-0732">Signal</keyword>
<dbReference type="PROSITE" id="PS51318">
    <property type="entry name" value="TAT"/>
    <property type="match status" value="1"/>
</dbReference>
<keyword evidence="3" id="KW-1185">Reference proteome</keyword>
<evidence type="ECO:0000313" key="3">
    <source>
        <dbReference type="Proteomes" id="UP000612361"/>
    </source>
</evidence>
<name>A0A923KY33_9BURK</name>
<sequence length="407" mass="44470">MQRRQFLSAIAALSGVSGLSWSSRVMAGAANAGSQARFLLVFLRGGYDASHFLIPHSSQFYYDARPNIAIARPGNQPDSALVLNSDWGLHPALRESLYPMFQQGEASFIPFAGTDDLSRSHFETQDSIEMGQALQGSRDFHSGFLNRLSTVLQGSQGVASMAFTDQLPIILQGATSTANLALKNPSKTNVDERQRTIISEMYGDSGLSAQVNTGFQTRADVIRELQEEMNSANRNAITTKGFALEAQRIAKLMREKYAIGFVDVGGWDTHVDQGGAKGALAGKFEELGRGLQSYREEMGSQWKNTTVVVISEFGRTFRENGKRGTDHGHGSVYWVLGGGLNRDRGQGRIAGEQIIPAPGKLFQNRDYPVLNEYRAIFGGLFARLYGLNSKQLDTVFAGVKSKDLGIL</sequence>
<evidence type="ECO:0000256" key="1">
    <source>
        <dbReference type="SAM" id="SignalP"/>
    </source>
</evidence>
<feature type="signal peptide" evidence="1">
    <location>
        <begin position="1"/>
        <end position="27"/>
    </location>
</feature>
<feature type="chain" id="PRO_5038031834" evidence="1">
    <location>
        <begin position="28"/>
        <end position="407"/>
    </location>
</feature>
<dbReference type="EMBL" id="JACOGG010000001">
    <property type="protein sequence ID" value="MBC3933813.1"/>
    <property type="molecule type" value="Genomic_DNA"/>
</dbReference>
<gene>
    <name evidence="2" type="ORF">H8K47_00440</name>
</gene>
<dbReference type="PANTHER" id="PTHR43737:SF1">
    <property type="entry name" value="DUF1501 DOMAIN-CONTAINING PROTEIN"/>
    <property type="match status" value="1"/>
</dbReference>
<protein>
    <submittedName>
        <fullName evidence="2">DUF1501 domain-containing protein</fullName>
    </submittedName>
</protein>
<reference evidence="2" key="1">
    <citation type="submission" date="2020-08" db="EMBL/GenBank/DDBJ databases">
        <title>Novel species isolated from subtropical streams in China.</title>
        <authorList>
            <person name="Lu H."/>
        </authorList>
    </citation>
    <scope>NUCLEOTIDE SEQUENCE</scope>
    <source>
        <strain evidence="2">CY7W</strain>
    </source>
</reference>
<dbReference type="RefSeq" id="WP_186879463.1">
    <property type="nucleotide sequence ID" value="NZ_JACOGG010000001.1"/>
</dbReference>
<dbReference type="InterPro" id="IPR006311">
    <property type="entry name" value="TAT_signal"/>
</dbReference>
<dbReference type="InterPro" id="IPR010869">
    <property type="entry name" value="DUF1501"/>
</dbReference>
<dbReference type="Proteomes" id="UP000612361">
    <property type="component" value="Unassembled WGS sequence"/>
</dbReference>
<dbReference type="PANTHER" id="PTHR43737">
    <property type="entry name" value="BLL7424 PROTEIN"/>
    <property type="match status" value="1"/>
</dbReference>
<comment type="caution">
    <text evidence="2">The sequence shown here is derived from an EMBL/GenBank/DDBJ whole genome shotgun (WGS) entry which is preliminary data.</text>
</comment>
<dbReference type="Pfam" id="PF07394">
    <property type="entry name" value="DUF1501"/>
    <property type="match status" value="1"/>
</dbReference>
<proteinExistence type="predicted"/>
<accession>A0A923KY33</accession>
<evidence type="ECO:0000313" key="2">
    <source>
        <dbReference type="EMBL" id="MBC3933813.1"/>
    </source>
</evidence>
<dbReference type="AlphaFoldDB" id="A0A923KY33"/>
<organism evidence="2 3">
    <name type="scientific">Undibacterium rugosum</name>
    <dbReference type="NCBI Taxonomy" id="2762291"/>
    <lineage>
        <taxon>Bacteria</taxon>
        <taxon>Pseudomonadati</taxon>
        <taxon>Pseudomonadota</taxon>
        <taxon>Betaproteobacteria</taxon>
        <taxon>Burkholderiales</taxon>
        <taxon>Oxalobacteraceae</taxon>
        <taxon>Undibacterium</taxon>
    </lineage>
</organism>